<accession>A0A1H6HSI8</accession>
<dbReference type="STRING" id="1267564.SAMN05192561_101380"/>
<name>A0A1H6HSI8_9EURY</name>
<dbReference type="Proteomes" id="UP000199215">
    <property type="component" value="Unassembled WGS sequence"/>
</dbReference>
<keyword evidence="1" id="KW-0378">Hydrolase</keyword>
<dbReference type="OrthoDB" id="115864at2157"/>
<dbReference type="GO" id="GO:0008967">
    <property type="term" value="F:phosphoglycolate phosphatase activity"/>
    <property type="evidence" value="ECO:0007669"/>
    <property type="project" value="TreeGrafter"/>
</dbReference>
<dbReference type="SUPFAM" id="SSF56784">
    <property type="entry name" value="HAD-like"/>
    <property type="match status" value="1"/>
</dbReference>
<dbReference type="AlphaFoldDB" id="A0A1H6HSI8"/>
<dbReference type="InterPro" id="IPR036412">
    <property type="entry name" value="HAD-like_sf"/>
</dbReference>
<dbReference type="EMBL" id="FNWU01000001">
    <property type="protein sequence ID" value="SEH38519.1"/>
    <property type="molecule type" value="Genomic_DNA"/>
</dbReference>
<proteinExistence type="predicted"/>
<dbReference type="PANTHER" id="PTHR43434">
    <property type="entry name" value="PHOSPHOGLYCOLATE PHOSPHATASE"/>
    <property type="match status" value="1"/>
</dbReference>
<dbReference type="InterPro" id="IPR023214">
    <property type="entry name" value="HAD_sf"/>
</dbReference>
<evidence type="ECO:0000313" key="2">
    <source>
        <dbReference type="Proteomes" id="UP000199215"/>
    </source>
</evidence>
<dbReference type="RefSeq" id="WP_177167396.1">
    <property type="nucleotide sequence ID" value="NZ_FNWU01000001.1"/>
</dbReference>
<dbReference type="InterPro" id="IPR050155">
    <property type="entry name" value="HAD-like_hydrolase_sf"/>
</dbReference>
<dbReference type="Pfam" id="PF13242">
    <property type="entry name" value="Hydrolase_like"/>
    <property type="match status" value="1"/>
</dbReference>
<dbReference type="Gene3D" id="3.40.50.1000">
    <property type="entry name" value="HAD superfamily/HAD-like"/>
    <property type="match status" value="1"/>
</dbReference>
<dbReference type="GO" id="GO:0006281">
    <property type="term" value="P:DNA repair"/>
    <property type="evidence" value="ECO:0007669"/>
    <property type="project" value="TreeGrafter"/>
</dbReference>
<dbReference type="CDD" id="cd01427">
    <property type="entry name" value="HAD_like"/>
    <property type="match status" value="1"/>
</dbReference>
<protein>
    <submittedName>
        <fullName evidence="1">Haloacid dehalogenase-like hydrolase</fullName>
    </submittedName>
</protein>
<reference evidence="1 2" key="1">
    <citation type="submission" date="2016-10" db="EMBL/GenBank/DDBJ databases">
        <authorList>
            <person name="de Groot N.N."/>
        </authorList>
    </citation>
    <scope>NUCLEOTIDE SEQUENCE [LARGE SCALE GENOMIC DNA]</scope>
    <source>
        <strain evidence="1 2">IBRC-M10418</strain>
    </source>
</reference>
<organism evidence="1 2">
    <name type="scientific">Halopenitus malekzadehii</name>
    <dbReference type="NCBI Taxonomy" id="1267564"/>
    <lineage>
        <taxon>Archaea</taxon>
        <taxon>Methanobacteriati</taxon>
        <taxon>Methanobacteriota</taxon>
        <taxon>Stenosarchaea group</taxon>
        <taxon>Halobacteria</taxon>
        <taxon>Halobacteriales</taxon>
        <taxon>Haloferacaceae</taxon>
        <taxon>Halopenitus</taxon>
    </lineage>
</organism>
<sequence>MDRDAWWRARERHASRRTNARVRSGERPTYPDVGALSTLSADQPLALVTNNRTATAEFVATYCLPGLFDAVVGRKPTIESYRRRKPEPEFLKRGLAALDTESGCYIGDRETDVIAAQRAGIESIVIDRPHADSDGFAIAPDHVVDSLYGIEAVIDG</sequence>
<keyword evidence="2" id="KW-1185">Reference proteome</keyword>
<evidence type="ECO:0000313" key="1">
    <source>
        <dbReference type="EMBL" id="SEH38519.1"/>
    </source>
</evidence>
<dbReference type="PANTHER" id="PTHR43434:SF1">
    <property type="entry name" value="PHOSPHOGLYCOLATE PHOSPHATASE"/>
    <property type="match status" value="1"/>
</dbReference>
<gene>
    <name evidence="1" type="ORF">SAMN05192561_101380</name>
</gene>